<dbReference type="PROSITE" id="PS50097">
    <property type="entry name" value="BTB"/>
    <property type="match status" value="1"/>
</dbReference>
<dbReference type="Gene3D" id="3.30.710.10">
    <property type="entry name" value="Potassium Channel Kv1.1, Chain A"/>
    <property type="match status" value="1"/>
</dbReference>
<accession>A0ABR0TLQ0</accession>
<dbReference type="CDD" id="cd18186">
    <property type="entry name" value="BTB_POZ_ZBTB_KLHL-like"/>
    <property type="match status" value="1"/>
</dbReference>
<protein>
    <recommendedName>
        <fullName evidence="2">BTB domain-containing protein</fullName>
    </recommendedName>
</protein>
<dbReference type="SUPFAM" id="SSF54695">
    <property type="entry name" value="POZ domain"/>
    <property type="match status" value="1"/>
</dbReference>
<keyword evidence="4" id="KW-1185">Reference proteome</keyword>
<gene>
    <name evidence="3" type="ORF">QM012_008149</name>
</gene>
<feature type="region of interest" description="Disordered" evidence="1">
    <location>
        <begin position="10"/>
        <end position="29"/>
    </location>
</feature>
<evidence type="ECO:0000313" key="3">
    <source>
        <dbReference type="EMBL" id="KAK6005370.1"/>
    </source>
</evidence>
<evidence type="ECO:0000259" key="2">
    <source>
        <dbReference type="PROSITE" id="PS50097"/>
    </source>
</evidence>
<dbReference type="InterPro" id="IPR000210">
    <property type="entry name" value="BTB/POZ_dom"/>
</dbReference>
<proteinExistence type="predicted"/>
<reference evidence="3 4" key="1">
    <citation type="submission" date="2023-11" db="EMBL/GenBank/DDBJ databases">
        <title>Draft genome sequence and annotation of the polyextremotolerant black yeast-like fungus Aureobasidium pullulans NRRL 62042.</title>
        <authorList>
            <person name="Dielentheis-Frenken M.R.E."/>
            <person name="Wibberg D."/>
            <person name="Blank L.M."/>
            <person name="Tiso T."/>
        </authorList>
    </citation>
    <scope>NUCLEOTIDE SEQUENCE [LARGE SCALE GENOMIC DNA]</scope>
    <source>
        <strain evidence="3 4">NRRL 62042</strain>
    </source>
</reference>
<sequence>MSRQVYHAMRHSQSSFETGPGSDHDSDEQSIAESFLAGMALIEADMDSSLDGDGSQDLIDLPILYNVRNVVTSDVVVRFGGGRYEFLSEKAILSAKSGYFKRAFSSSFPVATSDVIDLGDEDPSKHIYAMLSFIHGTTTYRKIHQRNALGRNLDFHIDLYLIGEQFDIRSLRYAAADAFFHEAIFLSDTRYFPMAVQRILGPDAPVFADQFLAEVTTKVCIENIETLVKNEHFTEMALAGELVDEEMMTKLFFALGQRVRALSGMDQWRSKEDRLLMAQKEMMAAEAAMGPGPWDRSVAGRIMALRAQNAAHAALRNAALLVPQPTWAPPPAILASQPPAAALTPNPPPVSGSAVARSKFTLVKIMRNKVSLLKKKLCSSLRKT</sequence>
<dbReference type="Pfam" id="PF00651">
    <property type="entry name" value="BTB"/>
    <property type="match status" value="1"/>
</dbReference>
<dbReference type="SMART" id="SM00225">
    <property type="entry name" value="BTB"/>
    <property type="match status" value="1"/>
</dbReference>
<dbReference type="EMBL" id="JASGXD010000006">
    <property type="protein sequence ID" value="KAK6005370.1"/>
    <property type="molecule type" value="Genomic_DNA"/>
</dbReference>
<comment type="caution">
    <text evidence="3">The sequence shown here is derived from an EMBL/GenBank/DDBJ whole genome shotgun (WGS) entry which is preliminary data.</text>
</comment>
<dbReference type="Proteomes" id="UP001341245">
    <property type="component" value="Unassembled WGS sequence"/>
</dbReference>
<evidence type="ECO:0000313" key="4">
    <source>
        <dbReference type="Proteomes" id="UP001341245"/>
    </source>
</evidence>
<organism evidence="3 4">
    <name type="scientific">Aureobasidium pullulans</name>
    <name type="common">Black yeast</name>
    <name type="synonym">Pullularia pullulans</name>
    <dbReference type="NCBI Taxonomy" id="5580"/>
    <lineage>
        <taxon>Eukaryota</taxon>
        <taxon>Fungi</taxon>
        <taxon>Dikarya</taxon>
        <taxon>Ascomycota</taxon>
        <taxon>Pezizomycotina</taxon>
        <taxon>Dothideomycetes</taxon>
        <taxon>Dothideomycetidae</taxon>
        <taxon>Dothideales</taxon>
        <taxon>Saccotheciaceae</taxon>
        <taxon>Aureobasidium</taxon>
    </lineage>
</organism>
<evidence type="ECO:0000256" key="1">
    <source>
        <dbReference type="SAM" id="MobiDB-lite"/>
    </source>
</evidence>
<dbReference type="InterPro" id="IPR011333">
    <property type="entry name" value="SKP1/BTB/POZ_sf"/>
</dbReference>
<feature type="domain" description="BTB" evidence="2">
    <location>
        <begin position="73"/>
        <end position="135"/>
    </location>
</feature>
<name>A0ABR0TLQ0_AURPU</name>